<feature type="transmembrane region" description="Helical" evidence="1">
    <location>
        <begin position="12"/>
        <end position="30"/>
    </location>
</feature>
<name>A0A0E9VXB0_ANGAN</name>
<reference evidence="2" key="1">
    <citation type="submission" date="2014-11" db="EMBL/GenBank/DDBJ databases">
        <authorList>
            <person name="Amaro Gonzalez C."/>
        </authorList>
    </citation>
    <scope>NUCLEOTIDE SEQUENCE</scope>
</reference>
<evidence type="ECO:0000313" key="2">
    <source>
        <dbReference type="EMBL" id="JAH82711.1"/>
    </source>
</evidence>
<keyword evidence="1" id="KW-1133">Transmembrane helix</keyword>
<reference evidence="2" key="2">
    <citation type="journal article" date="2015" name="Fish Shellfish Immunol.">
        <title>Early steps in the European eel (Anguilla anguilla)-Vibrio vulnificus interaction in the gills: Role of the RtxA13 toxin.</title>
        <authorList>
            <person name="Callol A."/>
            <person name="Pajuelo D."/>
            <person name="Ebbesson L."/>
            <person name="Teles M."/>
            <person name="MacKenzie S."/>
            <person name="Amaro C."/>
        </authorList>
    </citation>
    <scope>NUCLEOTIDE SEQUENCE</scope>
</reference>
<accession>A0A0E9VXB0</accession>
<dbReference type="EMBL" id="GBXM01025866">
    <property type="protein sequence ID" value="JAH82711.1"/>
    <property type="molecule type" value="Transcribed_RNA"/>
</dbReference>
<dbReference type="AlphaFoldDB" id="A0A0E9VXB0"/>
<keyword evidence="1" id="KW-0812">Transmembrane</keyword>
<proteinExistence type="predicted"/>
<keyword evidence="1" id="KW-0472">Membrane</keyword>
<evidence type="ECO:0000256" key="1">
    <source>
        <dbReference type="SAM" id="Phobius"/>
    </source>
</evidence>
<protein>
    <submittedName>
        <fullName evidence="2">Uncharacterized protein</fullName>
    </submittedName>
</protein>
<sequence>MVHTLHYTKHSICPLYFIVTGGSGASYYHYPSPIAHF</sequence>
<organism evidence="2">
    <name type="scientific">Anguilla anguilla</name>
    <name type="common">European freshwater eel</name>
    <name type="synonym">Muraena anguilla</name>
    <dbReference type="NCBI Taxonomy" id="7936"/>
    <lineage>
        <taxon>Eukaryota</taxon>
        <taxon>Metazoa</taxon>
        <taxon>Chordata</taxon>
        <taxon>Craniata</taxon>
        <taxon>Vertebrata</taxon>
        <taxon>Euteleostomi</taxon>
        <taxon>Actinopterygii</taxon>
        <taxon>Neopterygii</taxon>
        <taxon>Teleostei</taxon>
        <taxon>Anguilliformes</taxon>
        <taxon>Anguillidae</taxon>
        <taxon>Anguilla</taxon>
    </lineage>
</organism>